<proteinExistence type="predicted"/>
<dbReference type="EMBL" id="WUBI01000006">
    <property type="protein sequence ID" value="MWV47091.1"/>
    <property type="molecule type" value="Genomic_DNA"/>
</dbReference>
<keyword evidence="2" id="KW-0238">DNA-binding</keyword>
<dbReference type="AlphaFoldDB" id="A0A7X3LIL0"/>
<dbReference type="PANTHER" id="PTHR43280:SF28">
    <property type="entry name" value="HTH-TYPE TRANSCRIPTIONAL ACTIVATOR RHAS"/>
    <property type="match status" value="1"/>
</dbReference>
<comment type="caution">
    <text evidence="6">The sequence shown here is derived from an EMBL/GenBank/DDBJ whole genome shotgun (WGS) entry which is preliminary data.</text>
</comment>
<keyword evidence="4" id="KW-0812">Transmembrane</keyword>
<dbReference type="Gene3D" id="3.30.450.20">
    <property type="entry name" value="PAS domain"/>
    <property type="match status" value="1"/>
</dbReference>
<evidence type="ECO:0000259" key="5">
    <source>
        <dbReference type="PROSITE" id="PS01124"/>
    </source>
</evidence>
<evidence type="ECO:0000256" key="1">
    <source>
        <dbReference type="ARBA" id="ARBA00023015"/>
    </source>
</evidence>
<accession>A0A7X3LIL0</accession>
<evidence type="ECO:0000313" key="6">
    <source>
        <dbReference type="EMBL" id="MWV47091.1"/>
    </source>
</evidence>
<keyword evidence="4" id="KW-0472">Membrane</keyword>
<dbReference type="Proteomes" id="UP000460318">
    <property type="component" value="Unassembled WGS sequence"/>
</dbReference>
<name>A0A7X3LIL0_9BACL</name>
<organism evidence="6 7">
    <name type="scientific">Paenibacillus dendrobii</name>
    <dbReference type="NCBI Taxonomy" id="2691084"/>
    <lineage>
        <taxon>Bacteria</taxon>
        <taxon>Bacillati</taxon>
        <taxon>Bacillota</taxon>
        <taxon>Bacilli</taxon>
        <taxon>Bacillales</taxon>
        <taxon>Paenibacillaceae</taxon>
        <taxon>Paenibacillus</taxon>
    </lineage>
</organism>
<evidence type="ECO:0000256" key="4">
    <source>
        <dbReference type="SAM" id="Phobius"/>
    </source>
</evidence>
<feature type="domain" description="HTH araC/xylS-type" evidence="5">
    <location>
        <begin position="682"/>
        <end position="781"/>
    </location>
</feature>
<dbReference type="PANTHER" id="PTHR43280">
    <property type="entry name" value="ARAC-FAMILY TRANSCRIPTIONAL REGULATOR"/>
    <property type="match status" value="1"/>
</dbReference>
<dbReference type="PROSITE" id="PS01124">
    <property type="entry name" value="HTH_ARAC_FAMILY_2"/>
    <property type="match status" value="1"/>
</dbReference>
<keyword evidence="7" id="KW-1185">Reference proteome</keyword>
<keyword evidence="1" id="KW-0805">Transcription regulation</keyword>
<dbReference type="GO" id="GO:0043565">
    <property type="term" value="F:sequence-specific DNA binding"/>
    <property type="evidence" value="ECO:0007669"/>
    <property type="project" value="InterPro"/>
</dbReference>
<protein>
    <submittedName>
        <fullName evidence="6">Helix-turn-helix domain-containing protein</fullName>
    </submittedName>
</protein>
<gene>
    <name evidence="6" type="ORF">GRF59_26190</name>
</gene>
<dbReference type="InterPro" id="IPR009057">
    <property type="entry name" value="Homeodomain-like_sf"/>
</dbReference>
<evidence type="ECO:0000256" key="2">
    <source>
        <dbReference type="ARBA" id="ARBA00023125"/>
    </source>
</evidence>
<dbReference type="InterPro" id="IPR018060">
    <property type="entry name" value="HTH_AraC"/>
</dbReference>
<dbReference type="RefSeq" id="WP_160500688.1">
    <property type="nucleotide sequence ID" value="NZ_WUBI01000006.1"/>
</dbReference>
<evidence type="ECO:0000256" key="3">
    <source>
        <dbReference type="ARBA" id="ARBA00023163"/>
    </source>
</evidence>
<sequence length="789" mass="89552">MKLLYKTKNRSTSFLRKSFFSFLIITVIITVLLTTFLTFTYLRTTNALISRYNDKLIAQSNYSITYLDETAKKLGNALYSDKDIIDFLNMKESDERVALLASKVIDKHFLTLKDIDSVYLYNAGLNLFYSSRSGERRSASAFSDQTMAKLLTDKHFVADYRGRPFAASVDEATQSAKVCSYILFEPGATASGLKNAVVVNIRTKALTDSIQAINSSDPVPETSFLVVDASGSILSMALSPEFGHDISEMRALSQKAQELDGTSNQVQKIDGISYLVSSSKSNANNWYIMGVTPFKKIYKDVITASIVSAGIVVAVFIFCAVICLFLARRLNNPIQAMTKIINGEATEKSDSLVSETEEFQVILSVFESMKEQHVQLDKIMRETGYAAKQDFLNALLSESTTYSMGTVRGKLHDLHLDYIVSNQLCMCLFKIDNYSQFMSRNSQKERWALRYAIVNVATEIAESYGNCEIFSCDSDKFVMLMDCDTISQYKVLQDKVERLLREIQSNTLEYLHISLSMAYSTMFQGLEHLPSMYNNMKGSILLKMRYGHGCIITPYLMDEMNTDEFQVSVKKEEQLIEKVLEGDGEEASRIYQSISKLLYQYTYNEILFCIVHLIYRIYSGVLSKMPAIKDNQDLTLQEFLKDIQNAEVGTDIDVLMNAFLQKLCNKVTMLKSSSSSNDLLMQRITDLVEQEYPNAELCLSSIAEKLRLSPNYIGHLFKTAYGQSIAQYIIDLRMQKLDEYMRNTKLSLSTIIEKVGLEKNNYFYTRFKKHFGVSLSEYKLQLGQEIDGD</sequence>
<feature type="transmembrane region" description="Helical" evidence="4">
    <location>
        <begin position="301"/>
        <end position="327"/>
    </location>
</feature>
<evidence type="ECO:0000313" key="7">
    <source>
        <dbReference type="Proteomes" id="UP000460318"/>
    </source>
</evidence>
<dbReference type="SMART" id="SM00342">
    <property type="entry name" value="HTH_ARAC"/>
    <property type="match status" value="1"/>
</dbReference>
<dbReference type="Pfam" id="PF12833">
    <property type="entry name" value="HTH_18"/>
    <property type="match status" value="1"/>
</dbReference>
<dbReference type="SUPFAM" id="SSF46689">
    <property type="entry name" value="Homeodomain-like"/>
    <property type="match status" value="1"/>
</dbReference>
<keyword evidence="3" id="KW-0804">Transcription</keyword>
<keyword evidence="4" id="KW-1133">Transmembrane helix</keyword>
<feature type="transmembrane region" description="Helical" evidence="4">
    <location>
        <begin position="20"/>
        <end position="42"/>
    </location>
</feature>
<reference evidence="6 7" key="1">
    <citation type="submission" date="2019-12" db="EMBL/GenBank/DDBJ databases">
        <title>Paenibacillus sp. nov., an endophytic bacterium isolated from the stem of Dendrobium.</title>
        <authorList>
            <person name="Zhao R."/>
        </authorList>
    </citation>
    <scope>NUCLEOTIDE SEQUENCE [LARGE SCALE GENOMIC DNA]</scope>
    <source>
        <strain evidence="6 7">HJL G12</strain>
    </source>
</reference>
<dbReference type="Gene3D" id="1.10.10.60">
    <property type="entry name" value="Homeodomain-like"/>
    <property type="match status" value="2"/>
</dbReference>
<dbReference type="GO" id="GO:0003700">
    <property type="term" value="F:DNA-binding transcription factor activity"/>
    <property type="evidence" value="ECO:0007669"/>
    <property type="project" value="InterPro"/>
</dbReference>